<dbReference type="STRING" id="1586287.BBK82_19655"/>
<dbReference type="AlphaFoldDB" id="A0A1B2HJR1"/>
<accession>A0A1B2HJR1</accession>
<name>A0A1B2HJR1_9PSEU</name>
<dbReference type="Proteomes" id="UP000093053">
    <property type="component" value="Chromosome"/>
</dbReference>
<dbReference type="InterPro" id="IPR001387">
    <property type="entry name" value="Cro/C1-type_HTH"/>
</dbReference>
<dbReference type="KEGG" id="led:BBK82_19655"/>
<sequence length="294" mass="32866">MSDFAEALTMAVEASGLSLERIRRHLELRGLQVSLSTLSYWRRGRSRPERPESLQAVAALEEVLRLAPGELMTKLGDRRPRGRWLERTAALEGIWQDAAIDLGRTISRVERLLPVPAKYLTVRDVVVIGPDRREVELRSSAVLEAFEDGVDRILLAKTADDTDHSPGEIIAMKSCRVGRVRTDEENRLLVAEIILDRVLRAGQTALVDLSFVSDPGADSHSADRRFVRPLRHYVLEVEFHPDAVPVRCHGFTCSDPAGPEVDTGDLWVGTTASTHLVVHDAQPGITYGIRWEWE</sequence>
<dbReference type="EMBL" id="CP016793">
    <property type="protein sequence ID" value="ANZ37941.1"/>
    <property type="molecule type" value="Genomic_DNA"/>
</dbReference>
<protein>
    <submittedName>
        <fullName evidence="1">Uncharacterized protein</fullName>
    </submittedName>
</protein>
<organism evidence="1 2">
    <name type="scientific">Lentzea guizhouensis</name>
    <dbReference type="NCBI Taxonomy" id="1586287"/>
    <lineage>
        <taxon>Bacteria</taxon>
        <taxon>Bacillati</taxon>
        <taxon>Actinomycetota</taxon>
        <taxon>Actinomycetes</taxon>
        <taxon>Pseudonocardiales</taxon>
        <taxon>Pseudonocardiaceae</taxon>
        <taxon>Lentzea</taxon>
    </lineage>
</organism>
<proteinExistence type="predicted"/>
<evidence type="ECO:0000313" key="1">
    <source>
        <dbReference type="EMBL" id="ANZ37941.1"/>
    </source>
</evidence>
<gene>
    <name evidence="1" type="ORF">BBK82_19655</name>
</gene>
<dbReference type="OrthoDB" id="3690688at2"/>
<dbReference type="CDD" id="cd00093">
    <property type="entry name" value="HTH_XRE"/>
    <property type="match status" value="1"/>
</dbReference>
<dbReference type="RefSeq" id="WP_065916300.1">
    <property type="nucleotide sequence ID" value="NZ_CP016793.1"/>
</dbReference>
<evidence type="ECO:0000313" key="2">
    <source>
        <dbReference type="Proteomes" id="UP000093053"/>
    </source>
</evidence>
<reference evidence="1 2" key="1">
    <citation type="submission" date="2016-07" db="EMBL/GenBank/DDBJ databases">
        <title>Complete genome sequence of the Lentzea guizhouensis DHS C013.</title>
        <authorList>
            <person name="Cao C."/>
        </authorList>
    </citation>
    <scope>NUCLEOTIDE SEQUENCE [LARGE SCALE GENOMIC DNA]</scope>
    <source>
        <strain evidence="1 2">DHS C013</strain>
    </source>
</reference>
<keyword evidence="2" id="KW-1185">Reference proteome</keyword>